<evidence type="ECO:0000313" key="1">
    <source>
        <dbReference type="EMBL" id="CCI01279.1"/>
    </source>
</evidence>
<protein>
    <submittedName>
        <fullName evidence="1">Uncharacterized protein</fullName>
    </submittedName>
</protein>
<accession>I4G018</accession>
<organism evidence="1 2">
    <name type="scientific">Microcystis aeruginosa PCC 9443</name>
    <dbReference type="NCBI Taxonomy" id="1160281"/>
    <lineage>
        <taxon>Bacteria</taxon>
        <taxon>Bacillati</taxon>
        <taxon>Cyanobacteriota</taxon>
        <taxon>Cyanophyceae</taxon>
        <taxon>Oscillatoriophycideae</taxon>
        <taxon>Chroococcales</taxon>
        <taxon>Microcystaceae</taxon>
        <taxon>Microcystis</taxon>
    </lineage>
</organism>
<dbReference type="HOGENOM" id="CLU_3100795_0_0_3"/>
<proteinExistence type="predicted"/>
<dbReference type="Proteomes" id="UP000003480">
    <property type="component" value="Unassembled WGS sequence"/>
</dbReference>
<comment type="caution">
    <text evidence="1">The sequence shown here is derived from an EMBL/GenBank/DDBJ whole genome shotgun (WGS) entry which is preliminary data.</text>
</comment>
<name>I4G018_MICAE</name>
<gene>
    <name evidence="1" type="ORF">MICAC_1810002</name>
</gene>
<evidence type="ECO:0000313" key="2">
    <source>
        <dbReference type="Proteomes" id="UP000003480"/>
    </source>
</evidence>
<sequence length="51" mass="5811">MSKWMETVIEFPVKVNGVGKNPQKNVGKVLKITNFVSSPQFSYLKNRGRNN</sequence>
<dbReference type="EMBL" id="CAIJ01000092">
    <property type="protein sequence ID" value="CCI01279.1"/>
    <property type="molecule type" value="Genomic_DNA"/>
</dbReference>
<reference evidence="1 2" key="1">
    <citation type="submission" date="2012-04" db="EMBL/GenBank/DDBJ databases">
        <authorList>
            <person name="Genoscope - CEA"/>
        </authorList>
    </citation>
    <scope>NUCLEOTIDE SEQUENCE [LARGE SCALE GENOMIC DNA]</scope>
    <source>
        <strain evidence="1 2">9443</strain>
    </source>
</reference>
<dbReference type="AlphaFoldDB" id="I4G018"/>